<keyword evidence="3" id="KW-1185">Reference proteome</keyword>
<sequence length="119" mass="12992">MANRKVTIVKAATSNSSNATSGSLGIISKKLQTLSEITPLIGIAEDESLQGNANKDVGDLNDTSASSTPRSQASDDLSRHQQDIVFQITGKTPWMNYFLSEYNLSFIDRLTLFHKKDAD</sequence>
<organism evidence="2 3">
    <name type="scientific">Rehmannia glutinosa</name>
    <name type="common">Chinese foxglove</name>
    <dbReference type="NCBI Taxonomy" id="99300"/>
    <lineage>
        <taxon>Eukaryota</taxon>
        <taxon>Viridiplantae</taxon>
        <taxon>Streptophyta</taxon>
        <taxon>Embryophyta</taxon>
        <taxon>Tracheophyta</taxon>
        <taxon>Spermatophyta</taxon>
        <taxon>Magnoliopsida</taxon>
        <taxon>eudicotyledons</taxon>
        <taxon>Gunneridae</taxon>
        <taxon>Pentapetalae</taxon>
        <taxon>asterids</taxon>
        <taxon>lamiids</taxon>
        <taxon>Lamiales</taxon>
        <taxon>Orobanchaceae</taxon>
        <taxon>Rehmannieae</taxon>
        <taxon>Rehmannia</taxon>
    </lineage>
</organism>
<proteinExistence type="predicted"/>
<comment type="caution">
    <text evidence="2">The sequence shown here is derived from an EMBL/GenBank/DDBJ whole genome shotgun (WGS) entry which is preliminary data.</text>
</comment>
<dbReference type="Proteomes" id="UP001318860">
    <property type="component" value="Unassembled WGS sequence"/>
</dbReference>
<name>A0ABR0XC22_REHGL</name>
<reference evidence="2 3" key="1">
    <citation type="journal article" date="2021" name="Comput. Struct. Biotechnol. J.">
        <title>De novo genome assembly of the potent medicinal plant Rehmannia glutinosa using nanopore technology.</title>
        <authorList>
            <person name="Ma L."/>
            <person name="Dong C."/>
            <person name="Song C."/>
            <person name="Wang X."/>
            <person name="Zheng X."/>
            <person name="Niu Y."/>
            <person name="Chen S."/>
            <person name="Feng W."/>
        </authorList>
    </citation>
    <scope>NUCLEOTIDE SEQUENCE [LARGE SCALE GENOMIC DNA]</scope>
    <source>
        <strain evidence="2">DH-2019</strain>
    </source>
</reference>
<feature type="compositionally biased region" description="Polar residues" evidence="1">
    <location>
        <begin position="61"/>
        <end position="75"/>
    </location>
</feature>
<accession>A0ABR0XC22</accession>
<evidence type="ECO:0000313" key="3">
    <source>
        <dbReference type="Proteomes" id="UP001318860"/>
    </source>
</evidence>
<evidence type="ECO:0000313" key="2">
    <source>
        <dbReference type="EMBL" id="KAK6156722.1"/>
    </source>
</evidence>
<feature type="region of interest" description="Disordered" evidence="1">
    <location>
        <begin position="51"/>
        <end position="79"/>
    </location>
</feature>
<gene>
    <name evidence="2" type="ORF">DH2020_010970</name>
</gene>
<protein>
    <submittedName>
        <fullName evidence="2">Uncharacterized protein</fullName>
    </submittedName>
</protein>
<dbReference type="EMBL" id="JABTTQ020000005">
    <property type="protein sequence ID" value="KAK6156722.1"/>
    <property type="molecule type" value="Genomic_DNA"/>
</dbReference>
<evidence type="ECO:0000256" key="1">
    <source>
        <dbReference type="SAM" id="MobiDB-lite"/>
    </source>
</evidence>